<sequence length="353" mass="40839">MAIFQKKIIKNMPNFKHKKWHAFFLLKLGELLQAGFSLKEGIQFLCHLMPKEKEHLNNMLTALQQSASFFEVLKNQQFPEHVCTQVLLSESHGHFEEVLLHAGHYLLAREKQQKKLRKLLQYPVLLLIFMLGLLLAMRSFLLPHFLTIFEGEQAELPVLSALAMKGIENFPSMLFLFLIFLVVILLIYRSLVANKSAIAKATLICRLPLVGQLRNYLYTHYFAHELGYLYQSGHELYQILHIMQQQTIDPLMQEVADKIKQGLSEGITLHKSIQKMPFFRVELAHILMHGDRTNNLANELFFYAQDCQTQLTDKVEKAMGFIQPFIFLFIAVFILSIYLAILLPIFGMMEGIS</sequence>
<reference evidence="9 10" key="1">
    <citation type="submission" date="2016-10" db="EMBL/GenBank/DDBJ databases">
        <authorList>
            <person name="de Groot N.N."/>
        </authorList>
    </citation>
    <scope>NUCLEOTIDE SEQUENCE [LARGE SCALE GENOMIC DNA]</scope>
    <source>
        <strain evidence="9 10">DSM 13760</strain>
    </source>
</reference>
<dbReference type="InterPro" id="IPR018076">
    <property type="entry name" value="T2SS_GspF_dom"/>
</dbReference>
<evidence type="ECO:0000256" key="5">
    <source>
        <dbReference type="ARBA" id="ARBA00022989"/>
    </source>
</evidence>
<evidence type="ECO:0000256" key="1">
    <source>
        <dbReference type="ARBA" id="ARBA00004651"/>
    </source>
</evidence>
<dbReference type="AlphaFoldDB" id="A0A1H9TWJ2"/>
<dbReference type="EMBL" id="FOHA01000017">
    <property type="protein sequence ID" value="SES01401.1"/>
    <property type="molecule type" value="Genomic_DNA"/>
</dbReference>
<evidence type="ECO:0000256" key="6">
    <source>
        <dbReference type="ARBA" id="ARBA00023136"/>
    </source>
</evidence>
<evidence type="ECO:0000256" key="2">
    <source>
        <dbReference type="ARBA" id="ARBA00005745"/>
    </source>
</evidence>
<protein>
    <submittedName>
        <fullName evidence="9">Competence protein ComGB</fullName>
    </submittedName>
</protein>
<gene>
    <name evidence="9" type="ORF">SAMN04488559_11724</name>
</gene>
<evidence type="ECO:0000256" key="3">
    <source>
        <dbReference type="ARBA" id="ARBA00022475"/>
    </source>
</evidence>
<evidence type="ECO:0000256" key="7">
    <source>
        <dbReference type="SAM" id="Phobius"/>
    </source>
</evidence>
<feature type="transmembrane region" description="Helical" evidence="7">
    <location>
        <begin position="119"/>
        <end position="141"/>
    </location>
</feature>
<dbReference type="GO" id="GO:0005886">
    <property type="term" value="C:plasma membrane"/>
    <property type="evidence" value="ECO:0007669"/>
    <property type="project" value="UniProtKB-SubCell"/>
</dbReference>
<accession>A0A1H9TWJ2</accession>
<dbReference type="PANTHER" id="PTHR30012">
    <property type="entry name" value="GENERAL SECRETION PATHWAY PROTEIN"/>
    <property type="match status" value="1"/>
</dbReference>
<keyword evidence="10" id="KW-1185">Reference proteome</keyword>
<feature type="domain" description="Type II secretion system protein GspF" evidence="8">
    <location>
        <begin position="24"/>
        <end position="143"/>
    </location>
</feature>
<dbReference type="Pfam" id="PF00482">
    <property type="entry name" value="T2SSF"/>
    <property type="match status" value="2"/>
</dbReference>
<dbReference type="Proteomes" id="UP000198948">
    <property type="component" value="Unassembled WGS sequence"/>
</dbReference>
<keyword evidence="6 7" id="KW-0472">Membrane</keyword>
<dbReference type="STRING" id="142588.SAMN04488559_11724"/>
<dbReference type="PRINTS" id="PR00812">
    <property type="entry name" value="BCTERIALGSPF"/>
</dbReference>
<organism evidence="9 10">
    <name type="scientific">Isobaculum melis</name>
    <dbReference type="NCBI Taxonomy" id="142588"/>
    <lineage>
        <taxon>Bacteria</taxon>
        <taxon>Bacillati</taxon>
        <taxon>Bacillota</taxon>
        <taxon>Bacilli</taxon>
        <taxon>Lactobacillales</taxon>
        <taxon>Carnobacteriaceae</taxon>
        <taxon>Isobaculum</taxon>
    </lineage>
</organism>
<evidence type="ECO:0000313" key="9">
    <source>
        <dbReference type="EMBL" id="SES01401.1"/>
    </source>
</evidence>
<name>A0A1H9TWJ2_9LACT</name>
<keyword evidence="5 7" id="KW-1133">Transmembrane helix</keyword>
<keyword evidence="3" id="KW-1003">Cell membrane</keyword>
<comment type="subcellular location">
    <subcellularLocation>
        <location evidence="1">Cell membrane</location>
        <topology evidence="1">Multi-pass membrane protein</topology>
    </subcellularLocation>
</comment>
<dbReference type="InterPro" id="IPR042094">
    <property type="entry name" value="T2SS_GspF_sf"/>
</dbReference>
<dbReference type="NCBIfam" id="NF041012">
    <property type="entry name" value="T4P_ComGB"/>
    <property type="match status" value="1"/>
</dbReference>
<comment type="similarity">
    <text evidence="2">Belongs to the GSP F family.</text>
</comment>
<evidence type="ECO:0000256" key="4">
    <source>
        <dbReference type="ARBA" id="ARBA00022692"/>
    </source>
</evidence>
<keyword evidence="4 7" id="KW-0812">Transmembrane</keyword>
<feature type="domain" description="Type II secretion system protein GspF" evidence="8">
    <location>
        <begin position="222"/>
        <end position="344"/>
    </location>
</feature>
<feature type="transmembrane region" description="Helical" evidence="7">
    <location>
        <begin position="325"/>
        <end position="346"/>
    </location>
</feature>
<dbReference type="InterPro" id="IPR003004">
    <property type="entry name" value="GspF/PilC"/>
</dbReference>
<proteinExistence type="inferred from homology"/>
<dbReference type="Gene3D" id="1.20.81.30">
    <property type="entry name" value="Type II secretion system (T2SS), domain F"/>
    <property type="match status" value="2"/>
</dbReference>
<feature type="transmembrane region" description="Helical" evidence="7">
    <location>
        <begin position="170"/>
        <end position="188"/>
    </location>
</feature>
<dbReference type="RefSeq" id="WP_177165762.1">
    <property type="nucleotide sequence ID" value="NZ_FOHA01000017.1"/>
</dbReference>
<dbReference type="InterPro" id="IPR047692">
    <property type="entry name" value="T4P_ComGB"/>
</dbReference>
<evidence type="ECO:0000259" key="8">
    <source>
        <dbReference type="Pfam" id="PF00482"/>
    </source>
</evidence>
<dbReference type="PANTHER" id="PTHR30012:SF0">
    <property type="entry name" value="TYPE II SECRETION SYSTEM PROTEIN F-RELATED"/>
    <property type="match status" value="1"/>
</dbReference>
<evidence type="ECO:0000313" key="10">
    <source>
        <dbReference type="Proteomes" id="UP000198948"/>
    </source>
</evidence>